<feature type="transmembrane region" description="Helical" evidence="1">
    <location>
        <begin position="284"/>
        <end position="306"/>
    </location>
</feature>
<feature type="transmembrane region" description="Helical" evidence="1">
    <location>
        <begin position="179"/>
        <end position="205"/>
    </location>
</feature>
<sequence length="397" mass="45097">MIRHEINIVFSNRINRLVLLFLLVIAVVLSIFAVWSVSYVDKDGNTHNGLFAARQLTEAKAEYAGKLNSDIFEDIVNTDKQIKCEYGNKIPENIYANNMQKYMDIKDFMVSTISYGGDIDYTRFDTLDSDMARNMYAIRDDNIVHLIDEYGTTEEKIEFLKKQYSKLVTPFDYAPADSWITMGLYATTYAIILIISISFITSGIFSEDFKLKAESVFFSTKLGRSRGTKTKIVTGLFMATIIYWGAMLILSIISFAFMGVSGANSPIQIEYSYCMYNYTFLERYFVIMLAGYVGSLLSSVLTMLVSAKTHSPLISLCVPMILFVVSPFIGRVLPFDGFFNITPDQLINVYNCIKIPLLYQFLGNVVMQIPMIIVMYSIIVIITIPFIYSTFSKCCQN</sequence>
<accession>A0AAW9MXJ0</accession>
<evidence type="ECO:0000313" key="3">
    <source>
        <dbReference type="Proteomes" id="UP001357733"/>
    </source>
</evidence>
<keyword evidence="3" id="KW-1185">Reference proteome</keyword>
<dbReference type="RefSeq" id="WP_324619437.1">
    <property type="nucleotide sequence ID" value="NZ_JAYKOT010000003.1"/>
</dbReference>
<dbReference type="Proteomes" id="UP001357733">
    <property type="component" value="Unassembled WGS sequence"/>
</dbReference>
<evidence type="ECO:0000313" key="2">
    <source>
        <dbReference type="EMBL" id="MEB3429224.1"/>
    </source>
</evidence>
<feature type="transmembrane region" description="Helical" evidence="1">
    <location>
        <begin position="17"/>
        <end position="37"/>
    </location>
</feature>
<feature type="transmembrane region" description="Helical" evidence="1">
    <location>
        <begin position="365"/>
        <end position="388"/>
    </location>
</feature>
<reference evidence="2 3" key="1">
    <citation type="submission" date="2024-01" db="EMBL/GenBank/DDBJ databases">
        <title>Complete genome sequence of Citroniella saccharovorans strain M6.X9, isolated from human fecal sample.</title>
        <authorList>
            <person name="Cheng G."/>
            <person name="Westerholm M."/>
            <person name="Schnurer A."/>
        </authorList>
    </citation>
    <scope>NUCLEOTIDE SEQUENCE [LARGE SCALE GENOMIC DNA]</scope>
    <source>
        <strain evidence="2 3">DSM 29873</strain>
    </source>
</reference>
<proteinExistence type="predicted"/>
<evidence type="ECO:0000256" key="1">
    <source>
        <dbReference type="SAM" id="Phobius"/>
    </source>
</evidence>
<gene>
    <name evidence="2" type="ORF">VLK81_04170</name>
</gene>
<comment type="caution">
    <text evidence="2">The sequence shown here is derived from an EMBL/GenBank/DDBJ whole genome shotgun (WGS) entry which is preliminary data.</text>
</comment>
<feature type="transmembrane region" description="Helical" evidence="1">
    <location>
        <begin position="313"/>
        <end position="333"/>
    </location>
</feature>
<name>A0AAW9MXJ0_9FIRM</name>
<protein>
    <submittedName>
        <fullName evidence="2">ABC transporter</fullName>
    </submittedName>
</protein>
<keyword evidence="1" id="KW-0472">Membrane</keyword>
<dbReference type="EMBL" id="JAYKOT010000003">
    <property type="protein sequence ID" value="MEB3429224.1"/>
    <property type="molecule type" value="Genomic_DNA"/>
</dbReference>
<organism evidence="2 3">
    <name type="scientific">Citroniella saccharovorans</name>
    <dbReference type="NCBI Taxonomy" id="2053367"/>
    <lineage>
        <taxon>Bacteria</taxon>
        <taxon>Bacillati</taxon>
        <taxon>Bacillota</taxon>
        <taxon>Tissierellia</taxon>
        <taxon>Tissierellales</taxon>
        <taxon>Peptoniphilaceae</taxon>
        <taxon>Citroniella</taxon>
    </lineage>
</organism>
<keyword evidence="1" id="KW-1133">Transmembrane helix</keyword>
<feature type="transmembrane region" description="Helical" evidence="1">
    <location>
        <begin position="232"/>
        <end position="257"/>
    </location>
</feature>
<keyword evidence="1" id="KW-0812">Transmembrane</keyword>
<dbReference type="AlphaFoldDB" id="A0AAW9MXJ0"/>